<dbReference type="InterPro" id="IPR013320">
    <property type="entry name" value="ConA-like_dom_sf"/>
</dbReference>
<protein>
    <recommendedName>
        <fullName evidence="4">LamG domain-containing protein</fullName>
    </recommendedName>
</protein>
<feature type="signal peptide" evidence="1">
    <location>
        <begin position="1"/>
        <end position="21"/>
    </location>
</feature>
<feature type="chain" id="PRO_5029451514" description="LamG domain-containing protein" evidence="1">
    <location>
        <begin position="22"/>
        <end position="263"/>
    </location>
</feature>
<evidence type="ECO:0000313" key="2">
    <source>
        <dbReference type="EMBL" id="MRX48553.1"/>
    </source>
</evidence>
<gene>
    <name evidence="2" type="ORF">GJJ64_15270</name>
</gene>
<accession>A0A7K0FS11</accession>
<dbReference type="GO" id="GO:0004553">
    <property type="term" value="F:hydrolase activity, hydrolyzing O-glycosyl compounds"/>
    <property type="evidence" value="ECO:0007669"/>
    <property type="project" value="UniProtKB-ARBA"/>
</dbReference>
<comment type="caution">
    <text evidence="2">The sequence shown here is derived from an EMBL/GenBank/DDBJ whole genome shotgun (WGS) entry which is preliminary data.</text>
</comment>
<keyword evidence="3" id="KW-1185">Reference proteome</keyword>
<dbReference type="Gene3D" id="2.60.120.200">
    <property type="match status" value="1"/>
</dbReference>
<dbReference type="EMBL" id="WKJI01000005">
    <property type="protein sequence ID" value="MRX48553.1"/>
    <property type="molecule type" value="Genomic_DNA"/>
</dbReference>
<dbReference type="GO" id="GO:0005975">
    <property type="term" value="P:carbohydrate metabolic process"/>
    <property type="evidence" value="ECO:0007669"/>
    <property type="project" value="UniProtKB-ARBA"/>
</dbReference>
<evidence type="ECO:0008006" key="4">
    <source>
        <dbReference type="Google" id="ProtNLM"/>
    </source>
</evidence>
<dbReference type="Proteomes" id="UP000462931">
    <property type="component" value="Unassembled WGS sequence"/>
</dbReference>
<dbReference type="AlphaFoldDB" id="A0A7K0FS11"/>
<organism evidence="2 3">
    <name type="scientific">Pedobacter puniceum</name>
    <dbReference type="NCBI Taxonomy" id="2666136"/>
    <lineage>
        <taxon>Bacteria</taxon>
        <taxon>Pseudomonadati</taxon>
        <taxon>Bacteroidota</taxon>
        <taxon>Sphingobacteriia</taxon>
        <taxon>Sphingobacteriales</taxon>
        <taxon>Sphingobacteriaceae</taxon>
        <taxon>Pedobacter</taxon>
    </lineage>
</organism>
<dbReference type="SUPFAM" id="SSF49899">
    <property type="entry name" value="Concanavalin A-like lectins/glucanases"/>
    <property type="match status" value="1"/>
</dbReference>
<sequence length="263" mass="28900">MINIRPYLLFLLISITMSLKAQQNFFRGNNKYVAPPQPNGSTPANALDFDGIDDRVSGTNDDKFKLSSGTIEGWIKTSNAGTSYCAIFGKTFAYMAFLYNNELIIYDWGAATNRSTGVLLNDNTWHHIAFTFNSGVNNGTLIYIDGVLRLTTTMSILSQEHFFTIGASVPTYGQFYKGSIDDVRVWNVIRTQPEIQTNMNKELIGNESGLIAYYTLNQGIAGDNNSAITTILDKTSNALNATLSGFTKNGTTSNFITGKVISN</sequence>
<keyword evidence="1" id="KW-0732">Signal</keyword>
<reference evidence="2 3" key="1">
    <citation type="submission" date="2019-11" db="EMBL/GenBank/DDBJ databases">
        <authorList>
            <person name="Cheng Q."/>
            <person name="Yang Z."/>
        </authorList>
    </citation>
    <scope>NUCLEOTIDE SEQUENCE [LARGE SCALE GENOMIC DNA]</scope>
    <source>
        <strain evidence="2 3">HX-22-1</strain>
    </source>
</reference>
<proteinExistence type="predicted"/>
<name>A0A7K0FS11_9SPHI</name>
<evidence type="ECO:0000313" key="3">
    <source>
        <dbReference type="Proteomes" id="UP000462931"/>
    </source>
</evidence>
<evidence type="ECO:0000256" key="1">
    <source>
        <dbReference type="SAM" id="SignalP"/>
    </source>
</evidence>
<dbReference type="Pfam" id="PF13385">
    <property type="entry name" value="Laminin_G_3"/>
    <property type="match status" value="1"/>
</dbReference>